<reference evidence="10 11" key="1">
    <citation type="submission" date="2020-08" db="EMBL/GenBank/DDBJ databases">
        <title>Cohnella phylogeny.</title>
        <authorList>
            <person name="Dunlap C."/>
        </authorList>
    </citation>
    <scope>NUCLEOTIDE SEQUENCE [LARGE SCALE GENOMIC DNA]</scope>
    <source>
        <strain evidence="10 11">DSM 25239</strain>
    </source>
</reference>
<evidence type="ECO:0000256" key="6">
    <source>
        <dbReference type="ARBA" id="ARBA00023134"/>
    </source>
</evidence>
<dbReference type="Proteomes" id="UP000553776">
    <property type="component" value="Unassembled WGS sequence"/>
</dbReference>
<keyword evidence="4" id="KW-0547">Nucleotide-binding</keyword>
<evidence type="ECO:0000256" key="2">
    <source>
        <dbReference type="ARBA" id="ARBA00022679"/>
    </source>
</evidence>
<dbReference type="CDD" id="cd02503">
    <property type="entry name" value="MobA"/>
    <property type="match status" value="1"/>
</dbReference>
<keyword evidence="6" id="KW-0342">GTP-binding</keyword>
<dbReference type="SUPFAM" id="SSF53448">
    <property type="entry name" value="Nucleotide-diphospho-sugar transferases"/>
    <property type="match status" value="1"/>
</dbReference>
<keyword evidence="10" id="KW-0548">Nucleotidyltransferase</keyword>
<protein>
    <submittedName>
        <fullName evidence="10">Molybdenum cofactor guanylyltransferase</fullName>
    </submittedName>
</protein>
<feature type="domain" description="MobA-like NTP transferase" evidence="9">
    <location>
        <begin position="13"/>
        <end position="160"/>
    </location>
</feature>
<keyword evidence="2 10" id="KW-0808">Transferase</keyword>
<dbReference type="InterPro" id="IPR029044">
    <property type="entry name" value="Nucleotide-diphossugar_trans"/>
</dbReference>
<dbReference type="PANTHER" id="PTHR19136:SF81">
    <property type="entry name" value="MOLYBDENUM COFACTOR GUANYLYLTRANSFERASE"/>
    <property type="match status" value="1"/>
</dbReference>
<evidence type="ECO:0000256" key="5">
    <source>
        <dbReference type="ARBA" id="ARBA00022842"/>
    </source>
</evidence>
<evidence type="ECO:0000256" key="1">
    <source>
        <dbReference type="ARBA" id="ARBA00022490"/>
    </source>
</evidence>
<dbReference type="AlphaFoldDB" id="A0A841U1Z1"/>
<dbReference type="GO" id="GO:0016779">
    <property type="term" value="F:nucleotidyltransferase activity"/>
    <property type="evidence" value="ECO:0007669"/>
    <property type="project" value="UniProtKB-KW"/>
</dbReference>
<keyword evidence="1" id="KW-0963">Cytoplasm</keyword>
<dbReference type="RefSeq" id="WP_185137178.1">
    <property type="nucleotide sequence ID" value="NZ_JACJVR010000068.1"/>
</dbReference>
<evidence type="ECO:0000313" key="10">
    <source>
        <dbReference type="EMBL" id="MBB6693198.1"/>
    </source>
</evidence>
<evidence type="ECO:0000313" key="11">
    <source>
        <dbReference type="Proteomes" id="UP000553776"/>
    </source>
</evidence>
<evidence type="ECO:0000256" key="7">
    <source>
        <dbReference type="ARBA" id="ARBA00023150"/>
    </source>
</evidence>
<dbReference type="Gene3D" id="3.90.550.10">
    <property type="entry name" value="Spore Coat Polysaccharide Biosynthesis Protein SpsA, Chain A"/>
    <property type="match status" value="1"/>
</dbReference>
<evidence type="ECO:0000256" key="4">
    <source>
        <dbReference type="ARBA" id="ARBA00022741"/>
    </source>
</evidence>
<dbReference type="GO" id="GO:0006777">
    <property type="term" value="P:Mo-molybdopterin cofactor biosynthetic process"/>
    <property type="evidence" value="ECO:0007669"/>
    <property type="project" value="UniProtKB-KW"/>
</dbReference>
<dbReference type="InterPro" id="IPR013482">
    <property type="entry name" value="Molybde_CF_guanTrfase"/>
</dbReference>
<evidence type="ECO:0000256" key="3">
    <source>
        <dbReference type="ARBA" id="ARBA00022723"/>
    </source>
</evidence>
<dbReference type="InterPro" id="IPR025877">
    <property type="entry name" value="MobA-like_NTP_Trfase"/>
</dbReference>
<keyword evidence="5" id="KW-0460">Magnesium</keyword>
<keyword evidence="7" id="KW-0501">Molybdenum cofactor biosynthesis</keyword>
<dbReference type="GO" id="GO:0005525">
    <property type="term" value="F:GTP binding"/>
    <property type="evidence" value="ECO:0007669"/>
    <property type="project" value="UniProtKB-KW"/>
</dbReference>
<comment type="caution">
    <text evidence="10">The sequence shown here is derived from an EMBL/GenBank/DDBJ whole genome shotgun (WGS) entry which is preliminary data.</text>
</comment>
<feature type="region of interest" description="Disordered" evidence="8">
    <location>
        <begin position="194"/>
        <end position="220"/>
    </location>
</feature>
<accession>A0A841U1Z1</accession>
<dbReference type="PANTHER" id="PTHR19136">
    <property type="entry name" value="MOLYBDENUM COFACTOR GUANYLYLTRANSFERASE"/>
    <property type="match status" value="1"/>
</dbReference>
<sequence length="220" mass="23342">MAEERERAEMLSGIILAGGAKRSILGDMKSLAPMNGETLIERQVRLLGQICDEIVIVTDSPRSYLRCVSPPVRIVSDYRPGGGPLAGMAAGLSLAQRPYAWIVGCDMPDPSPAAAKAMLRKLVSGVDAVWPSDGNGPHPLHGVYDCRCAPRIAALAESGETSLSTLPACLAWEELTEGECAQLGIGFGFMSRIGSESESESESGSGSGRRRMALTQHSQR</sequence>
<evidence type="ECO:0000256" key="8">
    <source>
        <dbReference type="SAM" id="MobiDB-lite"/>
    </source>
</evidence>
<keyword evidence="3" id="KW-0479">Metal-binding</keyword>
<name>A0A841U1Z1_9BACL</name>
<gene>
    <name evidence="10" type="ORF">H7B90_17480</name>
</gene>
<evidence type="ECO:0000259" key="9">
    <source>
        <dbReference type="Pfam" id="PF12804"/>
    </source>
</evidence>
<dbReference type="EMBL" id="JACJVR010000068">
    <property type="protein sequence ID" value="MBB6693198.1"/>
    <property type="molecule type" value="Genomic_DNA"/>
</dbReference>
<proteinExistence type="predicted"/>
<keyword evidence="11" id="KW-1185">Reference proteome</keyword>
<dbReference type="Pfam" id="PF12804">
    <property type="entry name" value="NTP_transf_3"/>
    <property type="match status" value="1"/>
</dbReference>
<dbReference type="GO" id="GO:0046872">
    <property type="term" value="F:metal ion binding"/>
    <property type="evidence" value="ECO:0007669"/>
    <property type="project" value="UniProtKB-KW"/>
</dbReference>
<organism evidence="10 11">
    <name type="scientific">Cohnella xylanilytica</name>
    <dbReference type="NCBI Taxonomy" id="557555"/>
    <lineage>
        <taxon>Bacteria</taxon>
        <taxon>Bacillati</taxon>
        <taxon>Bacillota</taxon>
        <taxon>Bacilli</taxon>
        <taxon>Bacillales</taxon>
        <taxon>Paenibacillaceae</taxon>
        <taxon>Cohnella</taxon>
    </lineage>
</organism>